<accession>A0A9P8UA56</accession>
<feature type="compositionally biased region" description="Low complexity" evidence="1">
    <location>
        <begin position="241"/>
        <end position="251"/>
    </location>
</feature>
<dbReference type="Proteomes" id="UP000758603">
    <property type="component" value="Unassembled WGS sequence"/>
</dbReference>
<dbReference type="GeneID" id="70129671"/>
<feature type="compositionally biased region" description="Polar residues" evidence="1">
    <location>
        <begin position="123"/>
        <end position="134"/>
    </location>
</feature>
<dbReference type="EMBL" id="JAGPXC010000009">
    <property type="protein sequence ID" value="KAH6647014.1"/>
    <property type="molecule type" value="Genomic_DNA"/>
</dbReference>
<gene>
    <name evidence="2" type="ORF">BKA67DRAFT_540478</name>
</gene>
<evidence type="ECO:0000256" key="1">
    <source>
        <dbReference type="SAM" id="MobiDB-lite"/>
    </source>
</evidence>
<dbReference type="AlphaFoldDB" id="A0A9P8UA56"/>
<reference evidence="2" key="1">
    <citation type="journal article" date="2021" name="Nat. Commun.">
        <title>Genetic determinants of endophytism in the Arabidopsis root mycobiome.</title>
        <authorList>
            <person name="Mesny F."/>
            <person name="Miyauchi S."/>
            <person name="Thiergart T."/>
            <person name="Pickel B."/>
            <person name="Atanasova L."/>
            <person name="Karlsson M."/>
            <person name="Huettel B."/>
            <person name="Barry K.W."/>
            <person name="Haridas S."/>
            <person name="Chen C."/>
            <person name="Bauer D."/>
            <person name="Andreopoulos W."/>
            <person name="Pangilinan J."/>
            <person name="LaButti K."/>
            <person name="Riley R."/>
            <person name="Lipzen A."/>
            <person name="Clum A."/>
            <person name="Drula E."/>
            <person name="Henrissat B."/>
            <person name="Kohler A."/>
            <person name="Grigoriev I.V."/>
            <person name="Martin F.M."/>
            <person name="Hacquard S."/>
        </authorList>
    </citation>
    <scope>NUCLEOTIDE SEQUENCE</scope>
    <source>
        <strain evidence="2">MPI-SDFR-AT-0073</strain>
    </source>
</reference>
<feature type="compositionally biased region" description="Polar residues" evidence="1">
    <location>
        <begin position="372"/>
        <end position="381"/>
    </location>
</feature>
<comment type="caution">
    <text evidence="2">The sequence shown here is derived from an EMBL/GenBank/DDBJ whole genome shotgun (WGS) entry which is preliminary data.</text>
</comment>
<feature type="compositionally biased region" description="Polar residues" evidence="1">
    <location>
        <begin position="451"/>
        <end position="464"/>
    </location>
</feature>
<feature type="compositionally biased region" description="Polar residues" evidence="1">
    <location>
        <begin position="259"/>
        <end position="271"/>
    </location>
</feature>
<feature type="compositionally biased region" description="Polar residues" evidence="1">
    <location>
        <begin position="197"/>
        <end position="207"/>
    </location>
</feature>
<evidence type="ECO:0000313" key="2">
    <source>
        <dbReference type="EMBL" id="KAH6647014.1"/>
    </source>
</evidence>
<feature type="compositionally biased region" description="Polar residues" evidence="1">
    <location>
        <begin position="319"/>
        <end position="338"/>
    </location>
</feature>
<feature type="region of interest" description="Disordered" evidence="1">
    <location>
        <begin position="123"/>
        <end position="411"/>
    </location>
</feature>
<evidence type="ECO:0008006" key="4">
    <source>
        <dbReference type="Google" id="ProtNLM"/>
    </source>
</evidence>
<feature type="compositionally biased region" description="Basic and acidic residues" evidence="1">
    <location>
        <begin position="382"/>
        <end position="398"/>
    </location>
</feature>
<organism evidence="2 3">
    <name type="scientific">Truncatella angustata</name>
    <dbReference type="NCBI Taxonomy" id="152316"/>
    <lineage>
        <taxon>Eukaryota</taxon>
        <taxon>Fungi</taxon>
        <taxon>Dikarya</taxon>
        <taxon>Ascomycota</taxon>
        <taxon>Pezizomycotina</taxon>
        <taxon>Sordariomycetes</taxon>
        <taxon>Xylariomycetidae</taxon>
        <taxon>Amphisphaeriales</taxon>
        <taxon>Sporocadaceae</taxon>
        <taxon>Truncatella</taxon>
    </lineage>
</organism>
<feature type="compositionally biased region" description="Basic and acidic residues" evidence="1">
    <location>
        <begin position="360"/>
        <end position="371"/>
    </location>
</feature>
<protein>
    <recommendedName>
        <fullName evidence="4">Nitrogen regulatory protein areA GATA-like domain-containing protein</fullName>
    </recommendedName>
</protein>
<evidence type="ECO:0000313" key="3">
    <source>
        <dbReference type="Proteomes" id="UP000758603"/>
    </source>
</evidence>
<dbReference type="OrthoDB" id="5424234at2759"/>
<name>A0A9P8UA56_9PEZI</name>
<dbReference type="RefSeq" id="XP_045953528.1">
    <property type="nucleotide sequence ID" value="XM_046100779.1"/>
</dbReference>
<feature type="compositionally biased region" description="Basic residues" evidence="1">
    <location>
        <begin position="211"/>
        <end position="236"/>
    </location>
</feature>
<sequence length="492" mass="53409">MEPPPMLLPKGIVFNHNRVYKEVASFPVVPPEKIIEYWHVYTTTFGKLKDPTANRLENFWWHVMGSDRRMLSGQTLAKIFEQISNGPTFVPLRGPPNRYEGPIPTMAKNLLETLSQNDIQRLQPVSSDGRSDQGTVKAIPSSSSKPPPAHPILKKPRGPSSSGPRPTARFISPAGSDAEDDKKESEADSSTSTAGTMTSHLKPTNASAMKDRHKKPVGGVSKKKIVASSSKRRPAIPRRQSSQSSATSSEVGSREERASLTSRYPVSQRSVSPIAERPSKTVATKPQDVGDRLSIKAAGKRPAVTSMGVSEPATFRVPVNNQGRSVIVQNTQSPQRKPQAQGKEPVYDNVQFRGRQAGPPHEKNDGEEQTRTEAATSTSNHPRSDIDIVRATPRESKVGRRGLPQGLTSTSTATTSTVAAQGTIIEFDENAPARAVTSAMQEDLPEVGLQRSGSSVTLTPTVPSKTPIVPLGRSKSQLTLLLERQGEKKPRR</sequence>
<keyword evidence="3" id="KW-1185">Reference proteome</keyword>
<proteinExistence type="predicted"/>
<feature type="region of interest" description="Disordered" evidence="1">
    <location>
        <begin position="448"/>
        <end position="470"/>
    </location>
</feature>